<keyword evidence="3" id="KW-0731">Sigma factor</keyword>
<dbReference type="EMBL" id="VMRY01000003">
    <property type="protein sequence ID" value="TVT59559.1"/>
    <property type="molecule type" value="Genomic_DNA"/>
</dbReference>
<dbReference type="InterPro" id="IPR007627">
    <property type="entry name" value="RNA_pol_sigma70_r2"/>
</dbReference>
<dbReference type="SUPFAM" id="SSF88659">
    <property type="entry name" value="Sigma3 and sigma4 domains of RNA polymerase sigma factors"/>
    <property type="match status" value="1"/>
</dbReference>
<dbReference type="PANTHER" id="PTHR43133:SF25">
    <property type="entry name" value="RNA POLYMERASE SIGMA FACTOR RFAY-RELATED"/>
    <property type="match status" value="1"/>
</dbReference>
<dbReference type="InterPro" id="IPR013249">
    <property type="entry name" value="RNA_pol_sigma70_r4_t2"/>
</dbReference>
<evidence type="ECO:0000259" key="6">
    <source>
        <dbReference type="Pfam" id="PF08281"/>
    </source>
</evidence>
<protein>
    <submittedName>
        <fullName evidence="7">RNA polymerase sigma factor</fullName>
    </submittedName>
</protein>
<dbReference type="PANTHER" id="PTHR43133">
    <property type="entry name" value="RNA POLYMERASE ECF-TYPE SIGMA FACTO"/>
    <property type="match status" value="1"/>
</dbReference>
<keyword evidence="2" id="KW-0805">Transcription regulation</keyword>
<sequence>MFNGWLTERNNRQLLAQLSPRLKRLAFAWCGDASLADDLTQEALAKALANVHSLKQEKALEGWAFSILANCFRDHCRRNRQTDEFMECPDPSHTSAAEQIDQQQTVHDVRQAISRLSPNQREVLMLVDLEACSYSEVAEILGIPVGTVMSRLSRARQNLRQLLEPASCRYPGVRPFIERVK</sequence>
<evidence type="ECO:0000313" key="7">
    <source>
        <dbReference type="EMBL" id="TVT59559.1"/>
    </source>
</evidence>
<evidence type="ECO:0000259" key="5">
    <source>
        <dbReference type="Pfam" id="PF04542"/>
    </source>
</evidence>
<organism evidence="7 8">
    <name type="scientific">Sedimenticola thiotaurini</name>
    <dbReference type="NCBI Taxonomy" id="1543721"/>
    <lineage>
        <taxon>Bacteria</taxon>
        <taxon>Pseudomonadati</taxon>
        <taxon>Pseudomonadota</taxon>
        <taxon>Gammaproteobacteria</taxon>
        <taxon>Chromatiales</taxon>
        <taxon>Sedimenticolaceae</taxon>
        <taxon>Sedimenticola</taxon>
    </lineage>
</organism>
<dbReference type="InterPro" id="IPR013324">
    <property type="entry name" value="RNA_pol_sigma_r3/r4-like"/>
</dbReference>
<dbReference type="Gene3D" id="1.10.1740.10">
    <property type="match status" value="1"/>
</dbReference>
<dbReference type="Gene3D" id="1.10.10.10">
    <property type="entry name" value="Winged helix-like DNA-binding domain superfamily/Winged helix DNA-binding domain"/>
    <property type="match status" value="1"/>
</dbReference>
<dbReference type="Proteomes" id="UP000317355">
    <property type="component" value="Unassembled WGS sequence"/>
</dbReference>
<dbReference type="NCBIfam" id="TIGR02937">
    <property type="entry name" value="sigma70-ECF"/>
    <property type="match status" value="1"/>
</dbReference>
<keyword evidence="4" id="KW-0804">Transcription</keyword>
<evidence type="ECO:0000256" key="3">
    <source>
        <dbReference type="ARBA" id="ARBA00023082"/>
    </source>
</evidence>
<dbReference type="Pfam" id="PF04542">
    <property type="entry name" value="Sigma70_r2"/>
    <property type="match status" value="1"/>
</dbReference>
<dbReference type="InterPro" id="IPR036388">
    <property type="entry name" value="WH-like_DNA-bd_sf"/>
</dbReference>
<comment type="caution">
    <text evidence="7">The sequence shown here is derived from an EMBL/GenBank/DDBJ whole genome shotgun (WGS) entry which is preliminary data.</text>
</comment>
<evidence type="ECO:0000256" key="2">
    <source>
        <dbReference type="ARBA" id="ARBA00023015"/>
    </source>
</evidence>
<dbReference type="GO" id="GO:0016987">
    <property type="term" value="F:sigma factor activity"/>
    <property type="evidence" value="ECO:0007669"/>
    <property type="project" value="UniProtKB-KW"/>
</dbReference>
<dbReference type="AlphaFoldDB" id="A0A558DEV7"/>
<dbReference type="InterPro" id="IPR014284">
    <property type="entry name" value="RNA_pol_sigma-70_dom"/>
</dbReference>
<dbReference type="Pfam" id="PF08281">
    <property type="entry name" value="Sigma70_r4_2"/>
    <property type="match status" value="1"/>
</dbReference>
<evidence type="ECO:0000256" key="1">
    <source>
        <dbReference type="ARBA" id="ARBA00010641"/>
    </source>
</evidence>
<comment type="similarity">
    <text evidence="1">Belongs to the sigma-70 factor family. ECF subfamily.</text>
</comment>
<evidence type="ECO:0000313" key="8">
    <source>
        <dbReference type="Proteomes" id="UP000317355"/>
    </source>
</evidence>
<feature type="domain" description="RNA polymerase sigma factor 70 region 4 type 2" evidence="6">
    <location>
        <begin position="109"/>
        <end position="159"/>
    </location>
</feature>
<reference evidence="7 8" key="1">
    <citation type="submission" date="2019-07" db="EMBL/GenBank/DDBJ databases">
        <title>The pathways for chlorine oxyanion respiration interact through the shared metabolite chlorate.</title>
        <authorList>
            <person name="Barnum T.P."/>
            <person name="Cheng Y."/>
            <person name="Hill K.A."/>
            <person name="Lucas L.N."/>
            <person name="Carlson H.K."/>
            <person name="Coates J.D."/>
        </authorList>
    </citation>
    <scope>NUCLEOTIDE SEQUENCE [LARGE SCALE GENOMIC DNA]</scope>
    <source>
        <strain evidence="7">BK-3</strain>
    </source>
</reference>
<name>A0A558DEV7_9GAMM</name>
<accession>A0A558DEV7</accession>
<dbReference type="GO" id="GO:0003677">
    <property type="term" value="F:DNA binding"/>
    <property type="evidence" value="ECO:0007669"/>
    <property type="project" value="InterPro"/>
</dbReference>
<gene>
    <name evidence="7" type="ORF">FHK82_00825</name>
</gene>
<dbReference type="GO" id="GO:0006352">
    <property type="term" value="P:DNA-templated transcription initiation"/>
    <property type="evidence" value="ECO:0007669"/>
    <property type="project" value="InterPro"/>
</dbReference>
<dbReference type="InterPro" id="IPR039425">
    <property type="entry name" value="RNA_pol_sigma-70-like"/>
</dbReference>
<proteinExistence type="inferred from homology"/>
<dbReference type="CDD" id="cd06171">
    <property type="entry name" value="Sigma70_r4"/>
    <property type="match status" value="1"/>
</dbReference>
<dbReference type="InterPro" id="IPR013325">
    <property type="entry name" value="RNA_pol_sigma_r2"/>
</dbReference>
<dbReference type="SUPFAM" id="SSF88946">
    <property type="entry name" value="Sigma2 domain of RNA polymerase sigma factors"/>
    <property type="match status" value="1"/>
</dbReference>
<evidence type="ECO:0000256" key="4">
    <source>
        <dbReference type="ARBA" id="ARBA00023163"/>
    </source>
</evidence>
<feature type="domain" description="RNA polymerase sigma-70 region 2" evidence="5">
    <location>
        <begin position="15"/>
        <end position="80"/>
    </location>
</feature>